<name>M5UAS8_9BACT</name>
<evidence type="ECO:0000313" key="3">
    <source>
        <dbReference type="Proteomes" id="UP000011885"/>
    </source>
</evidence>
<dbReference type="OrthoDB" id="1778949at2"/>
<dbReference type="PATRIC" id="fig|1263870.3.peg.65"/>
<evidence type="ECO:0000313" key="2">
    <source>
        <dbReference type="EMBL" id="EMI58530.1"/>
    </source>
</evidence>
<dbReference type="AlphaFoldDB" id="M5UAS8"/>
<comment type="caution">
    <text evidence="2">The sequence shown here is derived from an EMBL/GenBank/DDBJ whole genome shotgun (WGS) entry which is preliminary data.</text>
</comment>
<feature type="region of interest" description="Disordered" evidence="1">
    <location>
        <begin position="211"/>
        <end position="268"/>
    </location>
</feature>
<feature type="compositionally biased region" description="Polar residues" evidence="1">
    <location>
        <begin position="228"/>
        <end position="246"/>
    </location>
</feature>
<protein>
    <recommendedName>
        <fullName evidence="4">SHOCT domain-containing protein</fullName>
    </recommendedName>
</protein>
<dbReference type="Proteomes" id="UP000011885">
    <property type="component" value="Unassembled WGS sequence"/>
</dbReference>
<organism evidence="2 3">
    <name type="scientific">Rhodopirellula sallentina SM41</name>
    <dbReference type="NCBI Taxonomy" id="1263870"/>
    <lineage>
        <taxon>Bacteria</taxon>
        <taxon>Pseudomonadati</taxon>
        <taxon>Planctomycetota</taxon>
        <taxon>Planctomycetia</taxon>
        <taxon>Pirellulales</taxon>
        <taxon>Pirellulaceae</taxon>
        <taxon>Rhodopirellula</taxon>
    </lineage>
</organism>
<dbReference type="RefSeq" id="WP_008673105.1">
    <property type="nucleotide sequence ID" value="NZ_ANOH01000003.1"/>
</dbReference>
<evidence type="ECO:0000256" key="1">
    <source>
        <dbReference type="SAM" id="MobiDB-lite"/>
    </source>
</evidence>
<keyword evidence="3" id="KW-1185">Reference proteome</keyword>
<sequence length="300" mass="31568">MLSLSDSGRQTVNDLAARYGVTPDGVTHMLIAVHNGNGTMAQFNHPDFGGSGQWMQGGMTMVSDLFNYQLKDLVNNLCSELAAVLANNQTGTFSGSFQSQSQNGVDSQAQANGQFGGQNSLFVPDPSSQWWPKHLGTPTATGNQNQTKYAYFANSNRLAVTTGGPAWVYDTLDHQIGGFGQQQGGGASITFTSQYGTVDLGSLPVVWRDGAPVTPVKDNPPQAVANDSVPNDSWNQPSSITPSDSGTPDVGVSHGGMSGDPSDAVGQLERLGQLKEKGLLTDQEFSDAKRALLNQIGSGV</sequence>
<reference evidence="2 3" key="1">
    <citation type="journal article" date="2013" name="Mar. Genomics">
        <title>Expression of sulfatases in Rhodopirellula baltica and the diversity of sulfatases in the genus Rhodopirellula.</title>
        <authorList>
            <person name="Wegner C.E."/>
            <person name="Richter-Heitmann T."/>
            <person name="Klindworth A."/>
            <person name="Klockow C."/>
            <person name="Richter M."/>
            <person name="Achstetter T."/>
            <person name="Glockner F.O."/>
            <person name="Harder J."/>
        </authorList>
    </citation>
    <scope>NUCLEOTIDE SEQUENCE [LARGE SCALE GENOMIC DNA]</scope>
    <source>
        <strain evidence="2 3">SM41</strain>
    </source>
</reference>
<dbReference type="EMBL" id="ANOH01000003">
    <property type="protein sequence ID" value="EMI58530.1"/>
    <property type="molecule type" value="Genomic_DNA"/>
</dbReference>
<proteinExistence type="predicted"/>
<accession>M5UAS8</accession>
<gene>
    <name evidence="2" type="ORF">RSSM_00057</name>
</gene>
<evidence type="ECO:0008006" key="4">
    <source>
        <dbReference type="Google" id="ProtNLM"/>
    </source>
</evidence>